<dbReference type="PANTHER" id="PTHR33967:SF1">
    <property type="entry name" value="RAGULATOR COMPLEX PROTEIN LAMTOR4"/>
    <property type="match status" value="1"/>
</dbReference>
<evidence type="ECO:0000313" key="5">
    <source>
        <dbReference type="EMBL" id="KAL1517748.1"/>
    </source>
</evidence>
<dbReference type="SUPFAM" id="SSF103196">
    <property type="entry name" value="Roadblock/LC7 domain"/>
    <property type="match status" value="1"/>
</dbReference>
<keyword evidence="6" id="KW-1185">Reference proteome</keyword>
<dbReference type="PANTHER" id="PTHR33967">
    <property type="entry name" value="RAGULATOR COMPLEX PROTEIN LAMTOR4"/>
    <property type="match status" value="1"/>
</dbReference>
<accession>A0ABD1FGH9</accession>
<evidence type="ECO:0000256" key="4">
    <source>
        <dbReference type="ARBA" id="ARBA00032690"/>
    </source>
</evidence>
<evidence type="ECO:0000256" key="3">
    <source>
        <dbReference type="ARBA" id="ARBA00023228"/>
    </source>
</evidence>
<evidence type="ECO:0000256" key="1">
    <source>
        <dbReference type="ARBA" id="ARBA00004371"/>
    </source>
</evidence>
<proteinExistence type="inferred from homology"/>
<keyword evidence="3" id="KW-0458">Lysosome</keyword>
<dbReference type="GO" id="GO:0005764">
    <property type="term" value="C:lysosome"/>
    <property type="evidence" value="ECO:0007669"/>
    <property type="project" value="UniProtKB-SubCell"/>
</dbReference>
<comment type="subcellular location">
    <subcellularLocation>
        <location evidence="1">Lysosome</location>
    </subcellularLocation>
</comment>
<dbReference type="EMBL" id="JBDJPC010000001">
    <property type="protein sequence ID" value="KAL1517748.1"/>
    <property type="molecule type" value="Genomic_DNA"/>
</dbReference>
<dbReference type="InterPro" id="IPR034601">
    <property type="entry name" value="LAMTOR4"/>
</dbReference>
<evidence type="ECO:0000256" key="2">
    <source>
        <dbReference type="ARBA" id="ARBA00010627"/>
    </source>
</evidence>
<dbReference type="Proteomes" id="UP001566132">
    <property type="component" value="Unassembled WGS sequence"/>
</dbReference>
<sequence>MDRPSIPGQTGYLTLNSEGAVLTSGGDLHNDEKTAGILHGLITVAQDRLDPKAFKQSFKRLTVMFDDHAYVVCLSNRKTHIVKRQLVVPVN</sequence>
<reference evidence="5 6" key="1">
    <citation type="submission" date="2024-05" db="EMBL/GenBank/DDBJ databases">
        <title>Genetic variation in Jamaican populations of the coffee berry borer (Hypothenemus hampei).</title>
        <authorList>
            <person name="Errbii M."/>
            <person name="Myrie A."/>
        </authorList>
    </citation>
    <scope>NUCLEOTIDE SEQUENCE [LARGE SCALE GENOMIC DNA]</scope>
    <source>
        <strain evidence="5">JA-Hopewell-2020-01-JO</strain>
        <tissue evidence="5">Whole body</tissue>
    </source>
</reference>
<dbReference type="AlphaFoldDB" id="A0ABD1FGH9"/>
<comment type="caution">
    <text evidence="5">The sequence shown here is derived from an EMBL/GenBank/DDBJ whole genome shotgun (WGS) entry which is preliminary data.</text>
</comment>
<name>A0ABD1FGH9_HYPHA</name>
<comment type="similarity">
    <text evidence="2">Belongs to the LAMTOR4 family.</text>
</comment>
<gene>
    <name evidence="5" type="ORF">ABEB36_001479</name>
</gene>
<evidence type="ECO:0000313" key="6">
    <source>
        <dbReference type="Proteomes" id="UP001566132"/>
    </source>
</evidence>
<organism evidence="5 6">
    <name type="scientific">Hypothenemus hampei</name>
    <name type="common">Coffee berry borer</name>
    <dbReference type="NCBI Taxonomy" id="57062"/>
    <lineage>
        <taxon>Eukaryota</taxon>
        <taxon>Metazoa</taxon>
        <taxon>Ecdysozoa</taxon>
        <taxon>Arthropoda</taxon>
        <taxon>Hexapoda</taxon>
        <taxon>Insecta</taxon>
        <taxon>Pterygota</taxon>
        <taxon>Neoptera</taxon>
        <taxon>Endopterygota</taxon>
        <taxon>Coleoptera</taxon>
        <taxon>Polyphaga</taxon>
        <taxon>Cucujiformia</taxon>
        <taxon>Curculionidae</taxon>
        <taxon>Scolytinae</taxon>
        <taxon>Hypothenemus</taxon>
    </lineage>
</organism>
<protein>
    <recommendedName>
        <fullName evidence="4">Late endosomal/lysosomal adaptor and MAPK and MTOR activator 4</fullName>
    </recommendedName>
</protein>